<proteinExistence type="predicted"/>
<evidence type="ECO:0000313" key="1">
    <source>
        <dbReference type="EMBL" id="MEK0307337.1"/>
    </source>
</evidence>
<dbReference type="Proteomes" id="UP001373159">
    <property type="component" value="Unassembled WGS sequence"/>
</dbReference>
<name>A0ABU8ZRS4_9BIFI</name>
<evidence type="ECO:0000313" key="2">
    <source>
        <dbReference type="Proteomes" id="UP001373159"/>
    </source>
</evidence>
<protein>
    <submittedName>
        <fullName evidence="1">Uncharacterized protein</fullName>
    </submittedName>
</protein>
<accession>A0ABU8ZRS4</accession>
<sequence length="47" mass="5230">MLVDVVGNPVGDLVAALDRQFASFAKGWPDIYDYQSLGQGDHFLCWN</sequence>
<comment type="caution">
    <text evidence="1">The sequence shown here is derived from an EMBL/GenBank/DDBJ whole genome shotgun (WGS) entry which is preliminary data.</text>
</comment>
<reference evidence="1 2" key="1">
    <citation type="submission" date="2024-02" db="EMBL/GenBank/DDBJ databases">
        <title>Bifidobacterium honeyensis sp. nov., isolated from the comb honey.</title>
        <authorList>
            <person name="Liu W."/>
            <person name="Li Y."/>
        </authorList>
    </citation>
    <scope>NUCLEOTIDE SEQUENCE [LARGE SCALE GENOMIC DNA]</scope>
    <source>
        <strain evidence="1 2">IMAU50988</strain>
    </source>
</reference>
<dbReference type="EMBL" id="JBANBB010000003">
    <property type="protein sequence ID" value="MEK0307337.1"/>
    <property type="molecule type" value="Genomic_DNA"/>
</dbReference>
<keyword evidence="2" id="KW-1185">Reference proteome</keyword>
<dbReference type="RefSeq" id="WP_340486368.1">
    <property type="nucleotide sequence ID" value="NZ_JBANDZ010000003.1"/>
</dbReference>
<organism evidence="1 2">
    <name type="scientific">Bifidobacterium favimelis</name>
    <dbReference type="NCBI Taxonomy" id="3122979"/>
    <lineage>
        <taxon>Bacteria</taxon>
        <taxon>Bacillati</taxon>
        <taxon>Actinomycetota</taxon>
        <taxon>Actinomycetes</taxon>
        <taxon>Bifidobacteriales</taxon>
        <taxon>Bifidobacteriaceae</taxon>
        <taxon>Bifidobacterium</taxon>
    </lineage>
</organism>
<gene>
    <name evidence="1" type="ORF">V8P97_07700</name>
</gene>